<evidence type="ECO:0000256" key="3">
    <source>
        <dbReference type="ARBA" id="ARBA00023163"/>
    </source>
</evidence>
<evidence type="ECO:0000313" key="5">
    <source>
        <dbReference type="EMBL" id="HFM98441.1"/>
    </source>
</evidence>
<comment type="caution">
    <text evidence="5">The sequence shown here is derived from an EMBL/GenBank/DDBJ whole genome shotgun (WGS) entry which is preliminary data.</text>
</comment>
<organism evidence="5">
    <name type="scientific">Oscillatoriales cyanobacterium SpSt-418</name>
    <dbReference type="NCBI Taxonomy" id="2282169"/>
    <lineage>
        <taxon>Bacteria</taxon>
        <taxon>Bacillati</taxon>
        <taxon>Cyanobacteriota</taxon>
        <taxon>Cyanophyceae</taxon>
        <taxon>Oscillatoriophycideae</taxon>
        <taxon>Oscillatoriales</taxon>
    </lineage>
</organism>
<dbReference type="InterPro" id="IPR002577">
    <property type="entry name" value="HTH_HxlR"/>
</dbReference>
<dbReference type="InterPro" id="IPR036388">
    <property type="entry name" value="WH-like_DNA-bd_sf"/>
</dbReference>
<reference evidence="5" key="1">
    <citation type="journal article" date="2020" name="mSystems">
        <title>Genome- and Community-Level Interaction Insights into Carbon Utilization and Element Cycling Functions of Hydrothermarchaeota in Hydrothermal Sediment.</title>
        <authorList>
            <person name="Zhou Z."/>
            <person name="Liu Y."/>
            <person name="Xu W."/>
            <person name="Pan J."/>
            <person name="Luo Z.H."/>
            <person name="Li M."/>
        </authorList>
    </citation>
    <scope>NUCLEOTIDE SEQUENCE [LARGE SCALE GENOMIC DNA]</scope>
    <source>
        <strain evidence="5">SpSt-418</strain>
    </source>
</reference>
<dbReference type="SUPFAM" id="SSF46785">
    <property type="entry name" value="Winged helix' DNA-binding domain"/>
    <property type="match status" value="1"/>
</dbReference>
<keyword evidence="2" id="KW-0238">DNA-binding</keyword>
<dbReference type="Gene3D" id="1.10.10.10">
    <property type="entry name" value="Winged helix-like DNA-binding domain superfamily/Winged helix DNA-binding domain"/>
    <property type="match status" value="1"/>
</dbReference>
<protein>
    <submittedName>
        <fullName evidence="5">Transcriptional regulator</fullName>
    </submittedName>
</protein>
<proteinExistence type="predicted"/>
<dbReference type="InterPro" id="IPR036390">
    <property type="entry name" value="WH_DNA-bd_sf"/>
</dbReference>
<keyword evidence="1" id="KW-0805">Transcription regulation</keyword>
<evidence type="ECO:0000256" key="2">
    <source>
        <dbReference type="ARBA" id="ARBA00023125"/>
    </source>
</evidence>
<dbReference type="PANTHER" id="PTHR33204:SF29">
    <property type="entry name" value="TRANSCRIPTIONAL REGULATOR"/>
    <property type="match status" value="1"/>
</dbReference>
<evidence type="ECO:0000259" key="4">
    <source>
        <dbReference type="PROSITE" id="PS51118"/>
    </source>
</evidence>
<gene>
    <name evidence="5" type="ORF">ENR64_11925</name>
</gene>
<dbReference type="EMBL" id="DSRU01000171">
    <property type="protein sequence ID" value="HFM98441.1"/>
    <property type="molecule type" value="Genomic_DNA"/>
</dbReference>
<keyword evidence="3" id="KW-0804">Transcription</keyword>
<dbReference type="Pfam" id="PF01638">
    <property type="entry name" value="HxlR"/>
    <property type="match status" value="1"/>
</dbReference>
<dbReference type="PROSITE" id="PS51118">
    <property type="entry name" value="HTH_HXLR"/>
    <property type="match status" value="1"/>
</dbReference>
<name>A0A7C3PQ09_9CYAN</name>
<sequence>MTDESADGTVFVQTTLSVLGGKWKLLILWHLKDGEKRYSELKRLIPGISEKMLIQQLRELEKDAIIDRKTLSEMPPKVEYGFTDYGKTLIPVLQPLCDWGQVHLQRLNGNNTK</sequence>
<feature type="domain" description="HTH hxlR-type" evidence="4">
    <location>
        <begin position="6"/>
        <end position="108"/>
    </location>
</feature>
<dbReference type="GO" id="GO:0003677">
    <property type="term" value="F:DNA binding"/>
    <property type="evidence" value="ECO:0007669"/>
    <property type="project" value="UniProtKB-KW"/>
</dbReference>
<accession>A0A7C3PQ09</accession>
<dbReference type="PANTHER" id="PTHR33204">
    <property type="entry name" value="TRANSCRIPTIONAL REGULATOR, MARR FAMILY"/>
    <property type="match status" value="1"/>
</dbReference>
<evidence type="ECO:0000256" key="1">
    <source>
        <dbReference type="ARBA" id="ARBA00023015"/>
    </source>
</evidence>
<dbReference type="AlphaFoldDB" id="A0A7C3PQ09"/>